<dbReference type="OrthoDB" id="9794724at2"/>
<evidence type="ECO:0000256" key="4">
    <source>
        <dbReference type="ARBA" id="ARBA00022989"/>
    </source>
</evidence>
<dbReference type="InterPro" id="IPR050545">
    <property type="entry name" value="Mycobact_MmpL"/>
</dbReference>
<proteinExistence type="predicted"/>
<evidence type="ECO:0000256" key="5">
    <source>
        <dbReference type="ARBA" id="ARBA00023136"/>
    </source>
</evidence>
<evidence type="ECO:0000256" key="3">
    <source>
        <dbReference type="ARBA" id="ARBA00022692"/>
    </source>
</evidence>
<dbReference type="Pfam" id="PF03176">
    <property type="entry name" value="MMPL"/>
    <property type="match status" value="2"/>
</dbReference>
<comment type="subcellular location">
    <subcellularLocation>
        <location evidence="1">Cell membrane</location>
        <topology evidence="1">Multi-pass membrane protein</topology>
    </subcellularLocation>
</comment>
<keyword evidence="5 6" id="KW-0472">Membrane</keyword>
<dbReference type="Proteomes" id="UP000183994">
    <property type="component" value="Unassembled WGS sequence"/>
</dbReference>
<feature type="transmembrane region" description="Helical" evidence="6">
    <location>
        <begin position="249"/>
        <end position="268"/>
    </location>
</feature>
<keyword evidence="3 6" id="KW-0812">Transmembrane</keyword>
<feature type="transmembrane region" description="Helical" evidence="6">
    <location>
        <begin position="640"/>
        <end position="659"/>
    </location>
</feature>
<evidence type="ECO:0000256" key="1">
    <source>
        <dbReference type="ARBA" id="ARBA00004651"/>
    </source>
</evidence>
<feature type="domain" description="SSD" evidence="7">
    <location>
        <begin position="661"/>
        <end position="788"/>
    </location>
</feature>
<feature type="transmembrane region" description="Helical" evidence="6">
    <location>
        <begin position="309"/>
        <end position="326"/>
    </location>
</feature>
<dbReference type="PANTHER" id="PTHR33406:SF12">
    <property type="entry name" value="BLR2997 PROTEIN"/>
    <property type="match status" value="1"/>
</dbReference>
<dbReference type="PANTHER" id="PTHR33406">
    <property type="entry name" value="MEMBRANE PROTEIN MJ1562-RELATED"/>
    <property type="match status" value="1"/>
</dbReference>
<feature type="transmembrane region" description="Helical" evidence="6">
    <location>
        <begin position="737"/>
        <end position="757"/>
    </location>
</feature>
<dbReference type="EMBL" id="FQZU01000025">
    <property type="protein sequence ID" value="SHK48375.1"/>
    <property type="molecule type" value="Genomic_DNA"/>
</dbReference>
<accession>A0A1M6SUK4</accession>
<evidence type="ECO:0000313" key="9">
    <source>
        <dbReference type="Proteomes" id="UP000183994"/>
    </source>
</evidence>
<dbReference type="RefSeq" id="WP_073477580.1">
    <property type="nucleotide sequence ID" value="NZ_FQZU01000025.1"/>
</dbReference>
<dbReference type="STRING" id="1121393.SAMN02745216_03535"/>
<feature type="transmembrane region" description="Helical" evidence="6">
    <location>
        <begin position="22"/>
        <end position="39"/>
    </location>
</feature>
<organism evidence="8 9">
    <name type="scientific">Desulfatibacillum alkenivorans DSM 16219</name>
    <dbReference type="NCBI Taxonomy" id="1121393"/>
    <lineage>
        <taxon>Bacteria</taxon>
        <taxon>Pseudomonadati</taxon>
        <taxon>Thermodesulfobacteriota</taxon>
        <taxon>Desulfobacteria</taxon>
        <taxon>Desulfobacterales</taxon>
        <taxon>Desulfatibacillaceae</taxon>
        <taxon>Desulfatibacillum</taxon>
    </lineage>
</organism>
<feature type="domain" description="SSD" evidence="7">
    <location>
        <begin position="278"/>
        <end position="400"/>
    </location>
</feature>
<reference evidence="9" key="1">
    <citation type="submission" date="2016-11" db="EMBL/GenBank/DDBJ databases">
        <authorList>
            <person name="Varghese N."/>
            <person name="Submissions S."/>
        </authorList>
    </citation>
    <scope>NUCLEOTIDE SEQUENCE [LARGE SCALE GENOMIC DNA]</scope>
    <source>
        <strain evidence="9">DSM 16219</strain>
    </source>
</reference>
<evidence type="ECO:0000259" key="7">
    <source>
        <dbReference type="PROSITE" id="PS50156"/>
    </source>
</evidence>
<dbReference type="Gene3D" id="1.20.1640.10">
    <property type="entry name" value="Multidrug efflux transporter AcrB transmembrane domain"/>
    <property type="match status" value="2"/>
</dbReference>
<feature type="transmembrane region" description="Helical" evidence="6">
    <location>
        <begin position="433"/>
        <end position="454"/>
    </location>
</feature>
<feature type="transmembrane region" description="Helical" evidence="6">
    <location>
        <begin position="346"/>
        <end position="364"/>
    </location>
</feature>
<name>A0A1M6SUK4_9BACT</name>
<sequence length="814" mass="89560">MKAWRDNIEAWFEKTGRLICKHPFITVFFFACLSGFLLFQLPKTTIDTSPTGMLHKNDPAMVRYNEFRDQFGRDEMILVAVGPVDVFSRPVLEKIQALQQDLEENVPYLEEVTSVLNARSTRGEGDELIVEDLFEEWPQTAREMESLKQRALSTPIYRNMLINEDATYTAISIETSAYKPMAGASFDAFSDSLNAPSVKPEYLSDAENSEIVRAVRAVVARHSSPEFPLYTAGSPVLTEDLRDYMLRDIARFSAAAILLISLLLMVAFRTWAGVVWPLTTVILSLACTLGLMAMFGVPLKLPTQILPSFILAVGVGDSVHILAIYYRNIRIGLERNEAVAKALGHSGLAVLLTSLTTAGGLLSFSRTEIAPIADLGLFSAAGVVLALVFSLFLMPALIAIFPSGEQRHTNNGASRLDGFLSAIGDFAVGRPKAILTVTAIIMAASAYGITMLHFSHHTLAWFPKDSDLVVSTQTIDHEMGGTLTMEVIVDSGEENGFYEPERLNALSIMADKIEPFTSEIVFVGQTRSPADILKEINQALHENKPEYYSIPQDRELAAQEFLLFENSGSDDLQKVVDTDFSKARFTIKVPSVDMVYYHDFVNAISAWFKEAFPNDKVTVTGLMKLLYSTFYAVMHTMAESYIIAILVITVLMILMIGNLRLGLISMIPNIAPIVVCLGVMGALDLTLNAFTILIGSVALGLAVDDTIHFMHNFRRYYGQYHDAERAVHETMQTTGRAMLFTTIALTSGFIVFLMASMKNLMTYGSLAALTISLALLADFLVVPALLALVFRDKRASAGSGVSAGPKYKEAAQHG</sequence>
<feature type="transmembrane region" description="Helical" evidence="6">
    <location>
        <begin position="666"/>
        <end position="683"/>
    </location>
</feature>
<feature type="transmembrane region" description="Helical" evidence="6">
    <location>
        <begin position="763"/>
        <end position="790"/>
    </location>
</feature>
<keyword evidence="9" id="KW-1185">Reference proteome</keyword>
<dbReference type="AlphaFoldDB" id="A0A1M6SUK4"/>
<evidence type="ECO:0000313" key="8">
    <source>
        <dbReference type="EMBL" id="SHK48375.1"/>
    </source>
</evidence>
<dbReference type="InterPro" id="IPR004869">
    <property type="entry name" value="MMPL_dom"/>
</dbReference>
<protein>
    <recommendedName>
        <fullName evidence="7">SSD domain-containing protein</fullName>
    </recommendedName>
</protein>
<dbReference type="InterPro" id="IPR000731">
    <property type="entry name" value="SSD"/>
</dbReference>
<gene>
    <name evidence="8" type="ORF">SAMN02745216_03535</name>
</gene>
<evidence type="ECO:0000256" key="2">
    <source>
        <dbReference type="ARBA" id="ARBA00022475"/>
    </source>
</evidence>
<feature type="transmembrane region" description="Helical" evidence="6">
    <location>
        <begin position="274"/>
        <end position="297"/>
    </location>
</feature>
<keyword evidence="4 6" id="KW-1133">Transmembrane helix</keyword>
<feature type="transmembrane region" description="Helical" evidence="6">
    <location>
        <begin position="376"/>
        <end position="401"/>
    </location>
</feature>
<feature type="transmembrane region" description="Helical" evidence="6">
    <location>
        <begin position="689"/>
        <end position="707"/>
    </location>
</feature>
<dbReference type="PROSITE" id="PS50156">
    <property type="entry name" value="SSD"/>
    <property type="match status" value="2"/>
</dbReference>
<dbReference type="GO" id="GO:0005886">
    <property type="term" value="C:plasma membrane"/>
    <property type="evidence" value="ECO:0007669"/>
    <property type="project" value="UniProtKB-SubCell"/>
</dbReference>
<dbReference type="PROSITE" id="PS51257">
    <property type="entry name" value="PROKAR_LIPOPROTEIN"/>
    <property type="match status" value="1"/>
</dbReference>
<keyword evidence="2" id="KW-1003">Cell membrane</keyword>
<dbReference type="SUPFAM" id="SSF82866">
    <property type="entry name" value="Multidrug efflux transporter AcrB transmembrane domain"/>
    <property type="match status" value="2"/>
</dbReference>
<evidence type="ECO:0000256" key="6">
    <source>
        <dbReference type="SAM" id="Phobius"/>
    </source>
</evidence>